<evidence type="ECO:0000313" key="5">
    <source>
        <dbReference type="Proteomes" id="UP001314263"/>
    </source>
</evidence>
<keyword evidence="5" id="KW-1185">Reference proteome</keyword>
<accession>A0AAV1HS30</accession>
<evidence type="ECO:0000256" key="1">
    <source>
        <dbReference type="ARBA" id="ARBA00023054"/>
    </source>
</evidence>
<keyword evidence="1 2" id="KW-0175">Coiled coil</keyword>
<feature type="coiled-coil region" evidence="2">
    <location>
        <begin position="146"/>
        <end position="227"/>
    </location>
</feature>
<feature type="region of interest" description="Disordered" evidence="3">
    <location>
        <begin position="235"/>
        <end position="256"/>
    </location>
</feature>
<name>A0AAV1HS30_9CHLO</name>
<gene>
    <name evidence="4" type="ORF">CVIRNUC_000761</name>
</gene>
<dbReference type="AlphaFoldDB" id="A0AAV1HS30"/>
<proteinExistence type="predicted"/>
<organism evidence="4 5">
    <name type="scientific">Coccomyxa viridis</name>
    <dbReference type="NCBI Taxonomy" id="1274662"/>
    <lineage>
        <taxon>Eukaryota</taxon>
        <taxon>Viridiplantae</taxon>
        <taxon>Chlorophyta</taxon>
        <taxon>core chlorophytes</taxon>
        <taxon>Trebouxiophyceae</taxon>
        <taxon>Trebouxiophyceae incertae sedis</taxon>
        <taxon>Coccomyxaceae</taxon>
        <taxon>Coccomyxa</taxon>
    </lineage>
</organism>
<evidence type="ECO:0000256" key="3">
    <source>
        <dbReference type="SAM" id="MobiDB-lite"/>
    </source>
</evidence>
<sequence length="278" mass="31873">MSKRAPMSEKRASAPEERESLGWLAGTTMQPRKRRMIEGVGNRGMMDMRAALYKEQQEAERARRDPVFAAERQSKRLIGIDVSKLKGKNQGVNQRNMRDIEHIKTAQDKLDDSRAALERKAKLYERLAAGQYADEGEVYNVDFLQKGTLEEEQQSLEREAAAYRQQGTSEQPLDTAAGLLSSAGMTNRDMERERERRQWEVDELQELNDLQAKHARIDERLEAFERIQEEARRAGEEAAFRKAQKGQQAQTNRERLKADFIKKQVAARLAAKAKKPSI</sequence>
<dbReference type="InterPro" id="IPR025066">
    <property type="entry name" value="CCDC174-like"/>
</dbReference>
<evidence type="ECO:0000256" key="2">
    <source>
        <dbReference type="SAM" id="Coils"/>
    </source>
</evidence>
<feature type="compositionally biased region" description="Basic and acidic residues" evidence="3">
    <location>
        <begin position="1"/>
        <end position="20"/>
    </location>
</feature>
<comment type="caution">
    <text evidence="4">The sequence shown here is derived from an EMBL/GenBank/DDBJ whole genome shotgun (WGS) entry which is preliminary data.</text>
</comment>
<evidence type="ECO:0000313" key="4">
    <source>
        <dbReference type="EMBL" id="CAK0736533.1"/>
    </source>
</evidence>
<feature type="region of interest" description="Disordered" evidence="3">
    <location>
        <begin position="1"/>
        <end position="32"/>
    </location>
</feature>
<dbReference type="PANTHER" id="PTHR15885:SF1">
    <property type="entry name" value="COILED-COIL DOMAIN-CONTAINING PROTEIN 174"/>
    <property type="match status" value="1"/>
</dbReference>
<reference evidence="4 5" key="1">
    <citation type="submission" date="2023-10" db="EMBL/GenBank/DDBJ databases">
        <authorList>
            <person name="Maclean D."/>
            <person name="Macfadyen A."/>
        </authorList>
    </citation>
    <scope>NUCLEOTIDE SEQUENCE [LARGE SCALE GENOMIC DNA]</scope>
</reference>
<dbReference type="PANTHER" id="PTHR15885">
    <property type="entry name" value="COILED-COIL DOMAIN-CONTAINING PROTEIN 174"/>
    <property type="match status" value="1"/>
</dbReference>
<dbReference type="GO" id="GO:0005634">
    <property type="term" value="C:nucleus"/>
    <property type="evidence" value="ECO:0007669"/>
    <property type="project" value="TreeGrafter"/>
</dbReference>
<dbReference type="Proteomes" id="UP001314263">
    <property type="component" value="Unassembled WGS sequence"/>
</dbReference>
<protein>
    <submittedName>
        <fullName evidence="4">Uncharacterized protein</fullName>
    </submittedName>
</protein>
<dbReference type="EMBL" id="CAUYUE010000001">
    <property type="protein sequence ID" value="CAK0736533.1"/>
    <property type="molecule type" value="Genomic_DNA"/>
</dbReference>